<evidence type="ECO:0000259" key="6">
    <source>
        <dbReference type="PROSITE" id="PS50977"/>
    </source>
</evidence>
<evidence type="ECO:0000313" key="7">
    <source>
        <dbReference type="EMBL" id="GLW66281.1"/>
    </source>
</evidence>
<accession>A0A9W6Q015</accession>
<dbReference type="Pfam" id="PF00440">
    <property type="entry name" value="TetR_N"/>
    <property type="match status" value="1"/>
</dbReference>
<dbReference type="GO" id="GO:0003700">
    <property type="term" value="F:DNA-binding transcription factor activity"/>
    <property type="evidence" value="ECO:0007669"/>
    <property type="project" value="TreeGrafter"/>
</dbReference>
<dbReference type="GO" id="GO:0000976">
    <property type="term" value="F:transcription cis-regulatory region binding"/>
    <property type="evidence" value="ECO:0007669"/>
    <property type="project" value="TreeGrafter"/>
</dbReference>
<name>A0A9W6Q015_9ACTN</name>
<dbReference type="InterPro" id="IPR036271">
    <property type="entry name" value="Tet_transcr_reg_TetR-rel_C_sf"/>
</dbReference>
<evidence type="ECO:0000256" key="4">
    <source>
        <dbReference type="ARBA" id="ARBA00023163"/>
    </source>
</evidence>
<evidence type="ECO:0000256" key="3">
    <source>
        <dbReference type="ARBA" id="ARBA00023125"/>
    </source>
</evidence>
<keyword evidence="3 5" id="KW-0238">DNA-binding</keyword>
<dbReference type="Proteomes" id="UP001165124">
    <property type="component" value="Unassembled WGS sequence"/>
</dbReference>
<sequence>MTGRPRSVSDDAIFEAVAAVVSAVGPKGLTLAAVAERAGLTAPALTQRFGSKRGLLVAFATREAANVAGIFADARAAHPDPLTALVATLAGLPSGITTPESLANNLAFLQLDLTDPELRTHAVAQSRALRAEIAALVTEAVQGGLLTAETSPETLAADLYAAYCGAMLTWAVDGTGELSDWLTDHLERTLAPHRAQVADASR</sequence>
<dbReference type="EMBL" id="BSRZ01000013">
    <property type="protein sequence ID" value="GLW66281.1"/>
    <property type="molecule type" value="Genomic_DNA"/>
</dbReference>
<organism evidence="7 8">
    <name type="scientific">Actinomadura rubrobrunea</name>
    <dbReference type="NCBI Taxonomy" id="115335"/>
    <lineage>
        <taxon>Bacteria</taxon>
        <taxon>Bacillati</taxon>
        <taxon>Actinomycetota</taxon>
        <taxon>Actinomycetes</taxon>
        <taxon>Streptosporangiales</taxon>
        <taxon>Thermomonosporaceae</taxon>
        <taxon>Actinomadura</taxon>
    </lineage>
</organism>
<feature type="DNA-binding region" description="H-T-H motif" evidence="5">
    <location>
        <begin position="30"/>
        <end position="49"/>
    </location>
</feature>
<evidence type="ECO:0000256" key="1">
    <source>
        <dbReference type="ARBA" id="ARBA00022491"/>
    </source>
</evidence>
<dbReference type="PANTHER" id="PTHR30055:SF234">
    <property type="entry name" value="HTH-TYPE TRANSCRIPTIONAL REGULATOR BETI"/>
    <property type="match status" value="1"/>
</dbReference>
<evidence type="ECO:0000313" key="8">
    <source>
        <dbReference type="Proteomes" id="UP001165124"/>
    </source>
</evidence>
<dbReference type="InterPro" id="IPR023772">
    <property type="entry name" value="DNA-bd_HTH_TetR-type_CS"/>
</dbReference>
<dbReference type="SUPFAM" id="SSF48498">
    <property type="entry name" value="Tetracyclin repressor-like, C-terminal domain"/>
    <property type="match status" value="1"/>
</dbReference>
<keyword evidence="4" id="KW-0804">Transcription</keyword>
<dbReference type="InterPro" id="IPR050109">
    <property type="entry name" value="HTH-type_TetR-like_transc_reg"/>
</dbReference>
<dbReference type="SUPFAM" id="SSF46689">
    <property type="entry name" value="Homeodomain-like"/>
    <property type="match status" value="1"/>
</dbReference>
<evidence type="ECO:0000256" key="5">
    <source>
        <dbReference type="PROSITE-ProRule" id="PRU00335"/>
    </source>
</evidence>
<dbReference type="Pfam" id="PF13977">
    <property type="entry name" value="TetR_C_6"/>
    <property type="match status" value="1"/>
</dbReference>
<evidence type="ECO:0000256" key="2">
    <source>
        <dbReference type="ARBA" id="ARBA00023015"/>
    </source>
</evidence>
<dbReference type="AlphaFoldDB" id="A0A9W6Q015"/>
<dbReference type="PROSITE" id="PS50977">
    <property type="entry name" value="HTH_TETR_2"/>
    <property type="match status" value="1"/>
</dbReference>
<dbReference type="InterPro" id="IPR039538">
    <property type="entry name" value="BetI_C"/>
</dbReference>
<proteinExistence type="predicted"/>
<dbReference type="PROSITE" id="PS01081">
    <property type="entry name" value="HTH_TETR_1"/>
    <property type="match status" value="1"/>
</dbReference>
<dbReference type="InterPro" id="IPR009057">
    <property type="entry name" value="Homeodomain-like_sf"/>
</dbReference>
<keyword evidence="1" id="KW-0678">Repressor</keyword>
<keyword evidence="2" id="KW-0805">Transcription regulation</keyword>
<dbReference type="Gene3D" id="1.10.357.10">
    <property type="entry name" value="Tetracycline Repressor, domain 2"/>
    <property type="match status" value="1"/>
</dbReference>
<feature type="domain" description="HTH tetR-type" evidence="6">
    <location>
        <begin position="7"/>
        <end position="67"/>
    </location>
</feature>
<dbReference type="InterPro" id="IPR001647">
    <property type="entry name" value="HTH_TetR"/>
</dbReference>
<gene>
    <name evidence="7" type="ORF">Arub01_45250</name>
</gene>
<comment type="caution">
    <text evidence="7">The sequence shown here is derived from an EMBL/GenBank/DDBJ whole genome shotgun (WGS) entry which is preliminary data.</text>
</comment>
<dbReference type="PANTHER" id="PTHR30055">
    <property type="entry name" value="HTH-TYPE TRANSCRIPTIONAL REGULATOR RUTR"/>
    <property type="match status" value="1"/>
</dbReference>
<reference evidence="7" key="1">
    <citation type="submission" date="2023-02" db="EMBL/GenBank/DDBJ databases">
        <title>Actinomadura rubrobrunea NBRC 14622.</title>
        <authorList>
            <person name="Ichikawa N."/>
            <person name="Sato H."/>
            <person name="Tonouchi N."/>
        </authorList>
    </citation>
    <scope>NUCLEOTIDE SEQUENCE</scope>
    <source>
        <strain evidence="7">NBRC 14622</strain>
    </source>
</reference>
<keyword evidence="8" id="KW-1185">Reference proteome</keyword>
<protein>
    <submittedName>
        <fullName evidence="7">TetR family transcriptional regulator</fullName>
    </submittedName>
</protein>
<dbReference type="RefSeq" id="WP_067916946.1">
    <property type="nucleotide sequence ID" value="NZ_BSRZ01000013.1"/>
</dbReference>